<evidence type="ECO:0000256" key="3">
    <source>
        <dbReference type="ARBA" id="ARBA00022630"/>
    </source>
</evidence>
<name>A0ABN2K1P6_9ACTN</name>
<dbReference type="RefSeq" id="WP_344202772.1">
    <property type="nucleotide sequence ID" value="NZ_BAAAME010000005.1"/>
</dbReference>
<gene>
    <name evidence="10" type="ORF">GCM10009710_28240</name>
</gene>
<evidence type="ECO:0000313" key="11">
    <source>
        <dbReference type="Proteomes" id="UP001501057"/>
    </source>
</evidence>
<dbReference type="InterPro" id="IPR046373">
    <property type="entry name" value="Acyl-CoA_Oxase/DH_mid-dom_sf"/>
</dbReference>
<proteinExistence type="inferred from homology"/>
<dbReference type="Gene3D" id="2.40.110.10">
    <property type="entry name" value="Butyryl-CoA Dehydrogenase, subunit A, domain 2"/>
    <property type="match status" value="1"/>
</dbReference>
<dbReference type="SUPFAM" id="SSF56645">
    <property type="entry name" value="Acyl-CoA dehydrogenase NM domain-like"/>
    <property type="match status" value="1"/>
</dbReference>
<dbReference type="SUPFAM" id="SSF47203">
    <property type="entry name" value="Acyl-CoA dehydrogenase C-terminal domain-like"/>
    <property type="match status" value="1"/>
</dbReference>
<dbReference type="Pfam" id="PF02771">
    <property type="entry name" value="Acyl-CoA_dh_N"/>
    <property type="match status" value="1"/>
</dbReference>
<evidence type="ECO:0000259" key="7">
    <source>
        <dbReference type="Pfam" id="PF00441"/>
    </source>
</evidence>
<keyword evidence="11" id="KW-1185">Reference proteome</keyword>
<dbReference type="PANTHER" id="PTHR43292:SF4">
    <property type="entry name" value="ACYL-COA DEHYDROGENASE FADE34"/>
    <property type="match status" value="1"/>
</dbReference>
<evidence type="ECO:0000256" key="4">
    <source>
        <dbReference type="ARBA" id="ARBA00022827"/>
    </source>
</evidence>
<evidence type="ECO:0000259" key="8">
    <source>
        <dbReference type="Pfam" id="PF02770"/>
    </source>
</evidence>
<dbReference type="InterPro" id="IPR006091">
    <property type="entry name" value="Acyl-CoA_Oxase/DH_mid-dom"/>
</dbReference>
<organism evidence="10 11">
    <name type="scientific">Aeromicrobium alkaliterrae</name>
    <dbReference type="NCBI Taxonomy" id="302168"/>
    <lineage>
        <taxon>Bacteria</taxon>
        <taxon>Bacillati</taxon>
        <taxon>Actinomycetota</taxon>
        <taxon>Actinomycetes</taxon>
        <taxon>Propionibacteriales</taxon>
        <taxon>Nocardioidaceae</taxon>
        <taxon>Aeromicrobium</taxon>
    </lineage>
</organism>
<dbReference type="InterPro" id="IPR037069">
    <property type="entry name" value="AcylCoA_DH/ox_N_sf"/>
</dbReference>
<dbReference type="InterPro" id="IPR052161">
    <property type="entry name" value="Mycobact_Acyl-CoA_DH"/>
</dbReference>
<comment type="caution">
    <text evidence="10">The sequence shown here is derived from an EMBL/GenBank/DDBJ whole genome shotgun (WGS) entry which is preliminary data.</text>
</comment>
<protein>
    <submittedName>
        <fullName evidence="10">Acyl-CoA dehydrogenase family protein</fullName>
    </submittedName>
</protein>
<dbReference type="Pfam" id="PF02770">
    <property type="entry name" value="Acyl-CoA_dh_M"/>
    <property type="match status" value="1"/>
</dbReference>
<dbReference type="Proteomes" id="UP001501057">
    <property type="component" value="Unassembled WGS sequence"/>
</dbReference>
<dbReference type="InterPro" id="IPR009100">
    <property type="entry name" value="AcylCoA_DH/oxidase_NM_dom_sf"/>
</dbReference>
<dbReference type="Gene3D" id="1.10.540.10">
    <property type="entry name" value="Acyl-CoA dehydrogenase/oxidase, N-terminal domain"/>
    <property type="match status" value="1"/>
</dbReference>
<dbReference type="EMBL" id="BAAAME010000005">
    <property type="protein sequence ID" value="GAA1746508.1"/>
    <property type="molecule type" value="Genomic_DNA"/>
</dbReference>
<dbReference type="Pfam" id="PF00441">
    <property type="entry name" value="Acyl-CoA_dh_1"/>
    <property type="match status" value="1"/>
</dbReference>
<sequence length="393" mass="42633">MIDIDPSTSLAEVAARARAWIEENLPSGWPVDRARLEADWYVLLGDSGLATPTWPREHGGLGVAADAAALIADELARHDAGRPMTDFPGVALGGPTIIAWGTDEQKERFLRPLATARERWCQLFSEPGAGSDLASLSTRAVQQEDGSWRISGQKVWSSFAHISDFGLLMARTNQDVPKHRGITYFLLDMRLPGVDARPLKQLNGAAEFNEVFLDDVVVPDSARLGPVDEGWRVGITTLMAERSGLSGRPGVGPALTDALARRAREVGAWDDAAQRDRLVEAHVAEKVLQMTTIRAFVELGTREPGAEGSIRKIAHSDLEERVARLGAEIDPFGLVAGTADAAEATHEFLSAKILSIAGGTSEIQRNIIGERVLGLPRETDPHVDKPFRERPRG</sequence>
<evidence type="ECO:0000256" key="1">
    <source>
        <dbReference type="ARBA" id="ARBA00001974"/>
    </source>
</evidence>
<comment type="similarity">
    <text evidence="2 6">Belongs to the acyl-CoA dehydrogenase family.</text>
</comment>
<dbReference type="InterPro" id="IPR036250">
    <property type="entry name" value="AcylCo_DH-like_C"/>
</dbReference>
<evidence type="ECO:0000259" key="9">
    <source>
        <dbReference type="Pfam" id="PF02771"/>
    </source>
</evidence>
<accession>A0ABN2K1P6</accession>
<feature type="domain" description="Acyl-CoA oxidase/dehydrogenase middle" evidence="8">
    <location>
        <begin position="121"/>
        <end position="216"/>
    </location>
</feature>
<reference evidence="10 11" key="1">
    <citation type="journal article" date="2019" name="Int. J. Syst. Evol. Microbiol.">
        <title>The Global Catalogue of Microorganisms (GCM) 10K type strain sequencing project: providing services to taxonomists for standard genome sequencing and annotation.</title>
        <authorList>
            <consortium name="The Broad Institute Genomics Platform"/>
            <consortium name="The Broad Institute Genome Sequencing Center for Infectious Disease"/>
            <person name="Wu L."/>
            <person name="Ma J."/>
        </authorList>
    </citation>
    <scope>NUCLEOTIDE SEQUENCE [LARGE SCALE GENOMIC DNA]</scope>
    <source>
        <strain evidence="10 11">JCM 13518</strain>
    </source>
</reference>
<evidence type="ECO:0000256" key="5">
    <source>
        <dbReference type="ARBA" id="ARBA00023002"/>
    </source>
</evidence>
<evidence type="ECO:0000256" key="6">
    <source>
        <dbReference type="RuleBase" id="RU362125"/>
    </source>
</evidence>
<keyword evidence="4 6" id="KW-0274">FAD</keyword>
<feature type="domain" description="Acyl-CoA dehydrogenase/oxidase N-terminal" evidence="9">
    <location>
        <begin position="12"/>
        <end position="115"/>
    </location>
</feature>
<evidence type="ECO:0000256" key="2">
    <source>
        <dbReference type="ARBA" id="ARBA00009347"/>
    </source>
</evidence>
<feature type="domain" description="Acyl-CoA dehydrogenase/oxidase C-terminal" evidence="7">
    <location>
        <begin position="228"/>
        <end position="373"/>
    </location>
</feature>
<comment type="cofactor">
    <cofactor evidence="1 6">
        <name>FAD</name>
        <dbReference type="ChEBI" id="CHEBI:57692"/>
    </cofactor>
</comment>
<evidence type="ECO:0000313" key="10">
    <source>
        <dbReference type="EMBL" id="GAA1746508.1"/>
    </source>
</evidence>
<keyword evidence="3 6" id="KW-0285">Flavoprotein</keyword>
<keyword evidence="5 6" id="KW-0560">Oxidoreductase</keyword>
<dbReference type="PANTHER" id="PTHR43292">
    <property type="entry name" value="ACYL-COA DEHYDROGENASE"/>
    <property type="match status" value="1"/>
</dbReference>
<dbReference type="InterPro" id="IPR013786">
    <property type="entry name" value="AcylCoA_DH/ox_N"/>
</dbReference>
<dbReference type="InterPro" id="IPR009075">
    <property type="entry name" value="AcylCo_DH/oxidase_C"/>
</dbReference>
<dbReference type="Gene3D" id="1.20.140.10">
    <property type="entry name" value="Butyryl-CoA Dehydrogenase, subunit A, domain 3"/>
    <property type="match status" value="1"/>
</dbReference>